<sequence length="102" mass="12510">MEITMKNQDKFNEIAYKKAQKRVKDIRTYYYMVLGYLAVGYFIVSRNYDGNLLNISRNYSVWIVILWGIFLLGYGIYLFTPYFRNWEERKTKELMEKYKQKN</sequence>
<evidence type="ECO:0000313" key="4">
    <source>
        <dbReference type="Proteomes" id="UP000238565"/>
    </source>
</evidence>
<dbReference type="Proteomes" id="UP000238565">
    <property type="component" value="Unassembled WGS sequence"/>
</dbReference>
<evidence type="ECO:0000313" key="3">
    <source>
        <dbReference type="EMBL" id="PPZ92216.1"/>
    </source>
</evidence>
<feature type="transmembrane region" description="Helical" evidence="1">
    <location>
        <begin position="59"/>
        <end position="80"/>
    </location>
</feature>
<keyword evidence="1" id="KW-0812">Transmembrane</keyword>
<evidence type="ECO:0000256" key="1">
    <source>
        <dbReference type="SAM" id="Phobius"/>
    </source>
</evidence>
<evidence type="ECO:0000259" key="2">
    <source>
        <dbReference type="Pfam" id="PF13239"/>
    </source>
</evidence>
<organism evidence="3 4">
    <name type="scientific">Cloacibacterium normanense</name>
    <dbReference type="NCBI Taxonomy" id="237258"/>
    <lineage>
        <taxon>Bacteria</taxon>
        <taxon>Pseudomonadati</taxon>
        <taxon>Bacteroidota</taxon>
        <taxon>Flavobacteriia</taxon>
        <taxon>Flavobacteriales</taxon>
        <taxon>Weeksellaceae</taxon>
    </lineage>
</organism>
<accession>A0A2S7I6L6</accession>
<comment type="caution">
    <text evidence="3">The sequence shown here is derived from an EMBL/GenBank/DDBJ whole genome shotgun (WGS) entry which is preliminary data.</text>
</comment>
<protein>
    <recommendedName>
        <fullName evidence="2">2TM domain-containing protein</fullName>
    </recommendedName>
</protein>
<proteinExistence type="predicted"/>
<feature type="transmembrane region" description="Helical" evidence="1">
    <location>
        <begin position="28"/>
        <end position="44"/>
    </location>
</feature>
<dbReference type="AlphaFoldDB" id="A0A2S7I6L6"/>
<reference evidence="3 4" key="1">
    <citation type="submission" date="2018-02" db="EMBL/GenBank/DDBJ databases">
        <title>Draft genome sequence of bacterial isolates from marine environment.</title>
        <authorList>
            <person name="Singh S.K."/>
            <person name="Hill R."/>
            <person name="Major S."/>
            <person name="Cai H."/>
            <person name="Li Y."/>
        </authorList>
    </citation>
    <scope>NUCLEOTIDE SEQUENCE [LARGE SCALE GENOMIC DNA]</scope>
    <source>
        <strain evidence="3 4">IMET F</strain>
    </source>
</reference>
<feature type="domain" description="2TM" evidence="2">
    <location>
        <begin position="17"/>
        <end position="96"/>
    </location>
</feature>
<dbReference type="InterPro" id="IPR025698">
    <property type="entry name" value="2TM_dom"/>
</dbReference>
<name>A0A2S7I6L6_9FLAO</name>
<keyword evidence="1" id="KW-0472">Membrane</keyword>
<dbReference type="Pfam" id="PF13239">
    <property type="entry name" value="2TM"/>
    <property type="match status" value="1"/>
</dbReference>
<keyword evidence="1" id="KW-1133">Transmembrane helix</keyword>
<gene>
    <name evidence="3" type="ORF">C3729_04375</name>
</gene>
<dbReference type="EMBL" id="PTPZ01000002">
    <property type="protein sequence ID" value="PPZ92216.1"/>
    <property type="molecule type" value="Genomic_DNA"/>
</dbReference>